<dbReference type="InterPro" id="IPR002347">
    <property type="entry name" value="SDR_fam"/>
</dbReference>
<proteinExistence type="inferred from homology"/>
<dbReference type="SMART" id="SM00822">
    <property type="entry name" value="PKS_KR"/>
    <property type="match status" value="1"/>
</dbReference>
<dbReference type="InterPro" id="IPR036291">
    <property type="entry name" value="NAD(P)-bd_dom_sf"/>
</dbReference>
<comment type="similarity">
    <text evidence="1">Belongs to the short-chain dehydrogenases/reductases (SDR) family.</text>
</comment>
<feature type="domain" description="Ketoreductase" evidence="3">
    <location>
        <begin position="8"/>
        <end position="186"/>
    </location>
</feature>
<evidence type="ECO:0000313" key="4">
    <source>
        <dbReference type="EMBL" id="RIV34536.1"/>
    </source>
</evidence>
<dbReference type="Proteomes" id="UP000283832">
    <property type="component" value="Unassembled WGS sequence"/>
</dbReference>
<accession>A0A418MPV5</accession>
<dbReference type="EMBL" id="QXEC01000027">
    <property type="protein sequence ID" value="RIV34536.1"/>
    <property type="molecule type" value="Genomic_DNA"/>
</dbReference>
<evidence type="ECO:0000256" key="2">
    <source>
        <dbReference type="ARBA" id="ARBA00023002"/>
    </source>
</evidence>
<dbReference type="Pfam" id="PF13561">
    <property type="entry name" value="adh_short_C2"/>
    <property type="match status" value="1"/>
</dbReference>
<dbReference type="SUPFAM" id="SSF51735">
    <property type="entry name" value="NAD(P)-binding Rossmann-fold domains"/>
    <property type="match status" value="1"/>
</dbReference>
<keyword evidence="2" id="KW-0560">Oxidoreductase</keyword>
<sequence>MNTPTTDRVALVTGGSGGIGRVVAERLAQDGFAVAVQYAGNQARAEDTVAAITAAGGRAVAVASDVADETAMSAAFDAVESAFGGVDVVVNTAGIMILAPIATFDLADLDRMHRTNIRGTFVVSQQAARNVRPGGAIVNFSTSVVRAQLPGYGAYVASKAAVEGLTLILARELRGRDITVNAVAPGPTATPLFLNGKDDATIATFAQATPLQRLGRPEDIAEVVSFLAGPARWVNGQVIYANGGLA</sequence>
<keyword evidence="5" id="KW-1185">Reference proteome</keyword>
<dbReference type="AlphaFoldDB" id="A0A418MPV5"/>
<dbReference type="PANTHER" id="PTHR48107:SF7">
    <property type="entry name" value="RE15974P"/>
    <property type="match status" value="1"/>
</dbReference>
<dbReference type="PRINTS" id="PR00081">
    <property type="entry name" value="GDHRDH"/>
</dbReference>
<name>A0A418MPV5_9ACTN</name>
<dbReference type="RefSeq" id="WP_119579212.1">
    <property type="nucleotide sequence ID" value="NZ_QXEC01000027.1"/>
</dbReference>
<gene>
    <name evidence="4" type="ORF">D2L64_22585</name>
</gene>
<dbReference type="Gene3D" id="3.40.50.720">
    <property type="entry name" value="NAD(P)-binding Rossmann-like Domain"/>
    <property type="match status" value="1"/>
</dbReference>
<reference evidence="4 5" key="1">
    <citation type="submission" date="2018-08" db="EMBL/GenBank/DDBJ databases">
        <title>Jishengella sp. nov., isolated from a root of Azadirachta indica A. Juss. var. siamensis Valenton.</title>
        <authorList>
            <person name="Kuncharoen N."/>
            <person name="Tanasupawat S."/>
            <person name="Kudo T."/>
            <person name="Ohkuma M."/>
        </authorList>
    </citation>
    <scope>NUCLEOTIDE SEQUENCE [LARGE SCALE GENOMIC DNA]</scope>
    <source>
        <strain evidence="4 5">AZ1-13</strain>
    </source>
</reference>
<evidence type="ECO:0000256" key="1">
    <source>
        <dbReference type="ARBA" id="ARBA00006484"/>
    </source>
</evidence>
<protein>
    <submittedName>
        <fullName evidence="4">SDR family oxidoreductase</fullName>
    </submittedName>
</protein>
<dbReference type="GO" id="GO:0016614">
    <property type="term" value="F:oxidoreductase activity, acting on CH-OH group of donors"/>
    <property type="evidence" value="ECO:0007669"/>
    <property type="project" value="UniProtKB-ARBA"/>
</dbReference>
<dbReference type="InterPro" id="IPR057326">
    <property type="entry name" value="KR_dom"/>
</dbReference>
<evidence type="ECO:0000259" key="3">
    <source>
        <dbReference type="SMART" id="SM00822"/>
    </source>
</evidence>
<dbReference type="PRINTS" id="PR00080">
    <property type="entry name" value="SDRFAMILY"/>
</dbReference>
<evidence type="ECO:0000313" key="5">
    <source>
        <dbReference type="Proteomes" id="UP000283832"/>
    </source>
</evidence>
<dbReference type="PANTHER" id="PTHR48107">
    <property type="entry name" value="NADPH-DEPENDENT ALDEHYDE REDUCTASE-LIKE PROTEIN, CHLOROPLASTIC-RELATED"/>
    <property type="match status" value="1"/>
</dbReference>
<organism evidence="4 5">
    <name type="scientific">Micromonospora radicis</name>
    <dbReference type="NCBI Taxonomy" id="1894971"/>
    <lineage>
        <taxon>Bacteria</taxon>
        <taxon>Bacillati</taxon>
        <taxon>Actinomycetota</taxon>
        <taxon>Actinomycetes</taxon>
        <taxon>Micromonosporales</taxon>
        <taxon>Micromonosporaceae</taxon>
        <taxon>Micromonospora</taxon>
    </lineage>
</organism>
<dbReference type="FunFam" id="3.40.50.720:FF:000084">
    <property type="entry name" value="Short-chain dehydrogenase reductase"/>
    <property type="match status" value="1"/>
</dbReference>
<comment type="caution">
    <text evidence="4">The sequence shown here is derived from an EMBL/GenBank/DDBJ whole genome shotgun (WGS) entry which is preliminary data.</text>
</comment>
<dbReference type="OrthoDB" id="154414at2"/>